<keyword evidence="2" id="KW-0812">Transmembrane</keyword>
<dbReference type="AlphaFoldDB" id="A0A7S4K7R3"/>
<feature type="transmembrane region" description="Helical" evidence="2">
    <location>
        <begin position="7"/>
        <end position="25"/>
    </location>
</feature>
<proteinExistence type="predicted"/>
<accession>A0A7S4K7R3</accession>
<name>A0A7S4K7R3_GUITH</name>
<dbReference type="InterPro" id="IPR029063">
    <property type="entry name" value="SAM-dependent_MTases_sf"/>
</dbReference>
<dbReference type="EMBL" id="HBKN01012895">
    <property type="protein sequence ID" value="CAE2285840.1"/>
    <property type="molecule type" value="Transcribed_RNA"/>
</dbReference>
<evidence type="ECO:0008006" key="4">
    <source>
        <dbReference type="Google" id="ProtNLM"/>
    </source>
</evidence>
<organism evidence="3">
    <name type="scientific">Guillardia theta</name>
    <name type="common">Cryptophyte</name>
    <name type="synonym">Cryptomonas phi</name>
    <dbReference type="NCBI Taxonomy" id="55529"/>
    <lineage>
        <taxon>Eukaryota</taxon>
        <taxon>Cryptophyceae</taxon>
        <taxon>Pyrenomonadales</taxon>
        <taxon>Geminigeraceae</taxon>
        <taxon>Guillardia</taxon>
    </lineage>
</organism>
<keyword evidence="2" id="KW-1133">Transmembrane helix</keyword>
<feature type="compositionally biased region" description="Basic and acidic residues" evidence="1">
    <location>
        <begin position="457"/>
        <end position="475"/>
    </location>
</feature>
<evidence type="ECO:0000313" key="3">
    <source>
        <dbReference type="EMBL" id="CAE2285840.1"/>
    </source>
</evidence>
<reference evidence="3" key="1">
    <citation type="submission" date="2021-01" db="EMBL/GenBank/DDBJ databases">
        <authorList>
            <person name="Corre E."/>
            <person name="Pelletier E."/>
            <person name="Niang G."/>
            <person name="Scheremetjew M."/>
            <person name="Finn R."/>
            <person name="Kale V."/>
            <person name="Holt S."/>
            <person name="Cochrane G."/>
            <person name="Meng A."/>
            <person name="Brown T."/>
            <person name="Cohen L."/>
        </authorList>
    </citation>
    <scope>NUCLEOTIDE SEQUENCE</scope>
    <source>
        <strain evidence="3">CCMP 2712</strain>
    </source>
</reference>
<evidence type="ECO:0000256" key="2">
    <source>
        <dbReference type="SAM" id="Phobius"/>
    </source>
</evidence>
<dbReference type="Gene3D" id="3.40.50.150">
    <property type="entry name" value="Vaccinia Virus protein VP39"/>
    <property type="match status" value="1"/>
</dbReference>
<dbReference type="SUPFAM" id="SSF53335">
    <property type="entry name" value="S-adenosyl-L-methionine-dependent methyltransferases"/>
    <property type="match status" value="1"/>
</dbReference>
<protein>
    <recommendedName>
        <fullName evidence="4">Methyltransferase FkbM domain-containing protein</fullName>
    </recommendedName>
</protein>
<feature type="region of interest" description="Disordered" evidence="1">
    <location>
        <begin position="172"/>
        <end position="195"/>
    </location>
</feature>
<dbReference type="PANTHER" id="PTHR34203:SF13">
    <property type="entry name" value="EXPRESSED PROTEIN"/>
    <property type="match status" value="1"/>
</dbReference>
<gene>
    <name evidence="3" type="ORF">GTHE00462_LOCUS10048</name>
</gene>
<dbReference type="PANTHER" id="PTHR34203">
    <property type="entry name" value="METHYLTRANSFERASE, FKBM FAMILY PROTEIN"/>
    <property type="match status" value="1"/>
</dbReference>
<feature type="region of interest" description="Disordered" evidence="1">
    <location>
        <begin position="456"/>
        <end position="475"/>
    </location>
</feature>
<dbReference type="InterPro" id="IPR052514">
    <property type="entry name" value="SAM-dependent_MTase"/>
</dbReference>
<sequence length="475" mass="52974">MVKYLKALMLGMLVVIPPAVVYYQTVLSGTLASPILEAKASHLGKMRTEPEPSRRRRRWVDESGSLHQELVDLSEFLKGKARTLPPRVAKVCGMQDEQRQLFKEMEYNVGSIPGYGEFKHVEREEKHVKYLLSLHNPQEDAVVSKGILMHLFSPEGTYPSVTEVHALCDGVPSLGPQGSRGEEEDEKGTTKRSSLISCSPGKTAVEVGSSIGMISMYLAARGMKVHALDPVQPNLQRLNESICLNSFRNCLRSSAPDGRISSSSSCFDSSALRSFAGRVKVHHSLVASSSGDRLPVQTQPRNLASTLPTQQAGATYSAMVKTIALDDIEMEEVELLHVTSQGDEYKAFLGAKRLFDEGKVKNVVFMMYFLKDDEDGREQEIQDSLKSIRFLRKYGFSFYNIEGCGRAQRGFFSGPALIPWEQVEEYVKKPRETGAHPTILASRTRVDGLNQVLQDKLNQKEEKEKQRARESESVN</sequence>
<keyword evidence="2" id="KW-0472">Membrane</keyword>
<evidence type="ECO:0000256" key="1">
    <source>
        <dbReference type="SAM" id="MobiDB-lite"/>
    </source>
</evidence>